<reference evidence="1" key="1">
    <citation type="submission" date="2020-02" db="EMBL/GenBank/DDBJ databases">
        <authorList>
            <person name="Meier V. D."/>
        </authorList>
    </citation>
    <scope>NUCLEOTIDE SEQUENCE</scope>
    <source>
        <strain evidence="1">AVDCRST_MAG96</strain>
    </source>
</reference>
<sequence length="135" mass="15899">MEKYNVLNDVKVFGVQVKTFPEGIGEAFDDLLKMLPEGFNRSFYGISEMTEKGFVYKAVAEEKHDNEANIYNCERSIIEKGEYLVAPVRDWRKKTDSIKYVFQEMMHNSSVDKTRPCIEWYINNDEMWCMVKSKN</sequence>
<proteinExistence type="predicted"/>
<gene>
    <name evidence="1" type="ORF">AVDCRST_MAG96-3633</name>
</gene>
<dbReference type="InterPro" id="IPR011256">
    <property type="entry name" value="Reg_factor_effector_dom_sf"/>
</dbReference>
<organism evidence="1">
    <name type="scientific">uncultured Segetibacter sp</name>
    <dbReference type="NCBI Taxonomy" id="481133"/>
    <lineage>
        <taxon>Bacteria</taxon>
        <taxon>Pseudomonadati</taxon>
        <taxon>Bacteroidota</taxon>
        <taxon>Chitinophagia</taxon>
        <taxon>Chitinophagales</taxon>
        <taxon>Chitinophagaceae</taxon>
        <taxon>Segetibacter</taxon>
        <taxon>environmental samples</taxon>
    </lineage>
</organism>
<name>A0A6J4TWB1_9BACT</name>
<protein>
    <submittedName>
        <fullName evidence="1">Uncharacterized protein</fullName>
    </submittedName>
</protein>
<evidence type="ECO:0000313" key="1">
    <source>
        <dbReference type="EMBL" id="CAA9532092.1"/>
    </source>
</evidence>
<dbReference type="Gene3D" id="3.20.80.10">
    <property type="entry name" value="Regulatory factor, effector binding domain"/>
    <property type="match status" value="1"/>
</dbReference>
<accession>A0A6J4TWB1</accession>
<dbReference type="EMBL" id="CADCVN010001422">
    <property type="protein sequence ID" value="CAA9532092.1"/>
    <property type="molecule type" value="Genomic_DNA"/>
</dbReference>
<dbReference type="AlphaFoldDB" id="A0A6J4TWB1"/>